<dbReference type="AlphaFoldDB" id="A0A1J4MP47"/>
<dbReference type="GeneID" id="92367091"/>
<gene>
    <name evidence="1" type="ORF">cand_029070</name>
</gene>
<dbReference type="VEuPathDB" id="CryptoDB:cand_029070"/>
<protein>
    <submittedName>
        <fullName evidence="1">Uncharacterized protein</fullName>
    </submittedName>
</protein>
<comment type="caution">
    <text evidence="1">The sequence shown here is derived from an EMBL/GenBank/DDBJ whole genome shotgun (WGS) entry which is preliminary data.</text>
</comment>
<accession>A0A1J4MP47</accession>
<dbReference type="RefSeq" id="XP_067067669.1">
    <property type="nucleotide sequence ID" value="XM_067213134.1"/>
</dbReference>
<reference evidence="1 2" key="1">
    <citation type="submission" date="2016-10" db="EMBL/GenBank/DDBJ databases">
        <title>Reductive evolution of mitochondrial metabolism and differential evolution of invasion-related proteins in Cryptosporidium.</title>
        <authorList>
            <person name="Liu S."/>
            <person name="Roellig D.M."/>
            <person name="Guo Y."/>
            <person name="Li N."/>
            <person name="Frace M.A."/>
            <person name="Tang K."/>
            <person name="Zhang L."/>
            <person name="Feng Y."/>
            <person name="Xiao L."/>
        </authorList>
    </citation>
    <scope>NUCLEOTIDE SEQUENCE [LARGE SCALE GENOMIC DNA]</scope>
    <source>
        <strain evidence="1">30847</strain>
    </source>
</reference>
<name>A0A1J4MP47_9CRYT</name>
<organism evidence="1 2">
    <name type="scientific">Cryptosporidium andersoni</name>
    <dbReference type="NCBI Taxonomy" id="117008"/>
    <lineage>
        <taxon>Eukaryota</taxon>
        <taxon>Sar</taxon>
        <taxon>Alveolata</taxon>
        <taxon>Apicomplexa</taxon>
        <taxon>Conoidasida</taxon>
        <taxon>Coccidia</taxon>
        <taxon>Eucoccidiorida</taxon>
        <taxon>Eimeriorina</taxon>
        <taxon>Cryptosporidiidae</taxon>
        <taxon>Cryptosporidium</taxon>
    </lineage>
</organism>
<dbReference type="OrthoDB" id="10297160at2759"/>
<keyword evidence="2" id="KW-1185">Reference proteome</keyword>
<dbReference type="Proteomes" id="UP000186804">
    <property type="component" value="Unassembled WGS sequence"/>
</dbReference>
<sequence length="324" mass="38576">MPKKYVKSKYDNLDYFIIKKKNKIEKKSIDNVPICPLCENKEKFDYTISDCFGNQVEEITQVECPYCNKERFYEKNYLYKDIEKSNITTVARLVKQWGVSLSDAIEASIISPSEVSAINYANQIKNERYNNFLINQAHEQSLESKLHLEKQKTITLELKKSDFIKNGNINILLDLSLLEEFEFIKIKTIHSFKIWINDNILNRKLFIDFLNLRKLSIKWYEVSAKNYFDYRINQIFNYFEYQEYNSKPSFLDNHEINKYKSETLTEWFITENNAIEEQIYGIPKYSGSIPEIFRNNHDLNQNGISYPEFNQSNSDIEEIKQFNS</sequence>
<proteinExistence type="predicted"/>
<evidence type="ECO:0000313" key="2">
    <source>
        <dbReference type="Proteomes" id="UP000186804"/>
    </source>
</evidence>
<dbReference type="EMBL" id="LRBS01000080">
    <property type="protein sequence ID" value="OII75823.1"/>
    <property type="molecule type" value="Genomic_DNA"/>
</dbReference>
<evidence type="ECO:0000313" key="1">
    <source>
        <dbReference type="EMBL" id="OII75823.1"/>
    </source>
</evidence>